<gene>
    <name evidence="1" type="ORF">BDP27DRAFT_829226</name>
</gene>
<organism evidence="1 2">
    <name type="scientific">Rhodocollybia butyracea</name>
    <dbReference type="NCBI Taxonomy" id="206335"/>
    <lineage>
        <taxon>Eukaryota</taxon>
        <taxon>Fungi</taxon>
        <taxon>Dikarya</taxon>
        <taxon>Basidiomycota</taxon>
        <taxon>Agaricomycotina</taxon>
        <taxon>Agaricomycetes</taxon>
        <taxon>Agaricomycetidae</taxon>
        <taxon>Agaricales</taxon>
        <taxon>Marasmiineae</taxon>
        <taxon>Omphalotaceae</taxon>
        <taxon>Rhodocollybia</taxon>
    </lineage>
</organism>
<sequence length="137" mass="15138">MKSAQSCCVMLSIIILTRRVGRKSPPQTRRIGLNPYIHFTSRYYSSGARDTLSGIDATFPSAKGCKDIARYWVIFASVSPNSNERTSAAIAILISSTPGIKGAQKLKMTRIDEYMQRAHQVDSPCNCVVRPLNLSIN</sequence>
<dbReference type="EMBL" id="JADNRY010000062">
    <property type="protein sequence ID" value="KAF9068318.1"/>
    <property type="molecule type" value="Genomic_DNA"/>
</dbReference>
<proteinExistence type="predicted"/>
<comment type="caution">
    <text evidence="1">The sequence shown here is derived from an EMBL/GenBank/DDBJ whole genome shotgun (WGS) entry which is preliminary data.</text>
</comment>
<name>A0A9P5PQR7_9AGAR</name>
<keyword evidence="2" id="KW-1185">Reference proteome</keyword>
<dbReference type="AlphaFoldDB" id="A0A9P5PQR7"/>
<reference evidence="1" key="1">
    <citation type="submission" date="2020-11" db="EMBL/GenBank/DDBJ databases">
        <authorList>
            <consortium name="DOE Joint Genome Institute"/>
            <person name="Ahrendt S."/>
            <person name="Riley R."/>
            <person name="Andreopoulos W."/>
            <person name="Labutti K."/>
            <person name="Pangilinan J."/>
            <person name="Ruiz-Duenas F.J."/>
            <person name="Barrasa J.M."/>
            <person name="Sanchez-Garcia M."/>
            <person name="Camarero S."/>
            <person name="Miyauchi S."/>
            <person name="Serrano A."/>
            <person name="Linde D."/>
            <person name="Babiker R."/>
            <person name="Drula E."/>
            <person name="Ayuso-Fernandez I."/>
            <person name="Pacheco R."/>
            <person name="Padilla G."/>
            <person name="Ferreira P."/>
            <person name="Barriuso J."/>
            <person name="Kellner H."/>
            <person name="Castanera R."/>
            <person name="Alfaro M."/>
            <person name="Ramirez L."/>
            <person name="Pisabarro A.G."/>
            <person name="Kuo A."/>
            <person name="Tritt A."/>
            <person name="Lipzen A."/>
            <person name="He G."/>
            <person name="Yan M."/>
            <person name="Ng V."/>
            <person name="Cullen D."/>
            <person name="Martin F."/>
            <person name="Rosso M.-N."/>
            <person name="Henrissat B."/>
            <person name="Hibbett D."/>
            <person name="Martinez A.T."/>
            <person name="Grigoriev I.V."/>
        </authorList>
    </citation>
    <scope>NUCLEOTIDE SEQUENCE</scope>
    <source>
        <strain evidence="1">AH 40177</strain>
    </source>
</reference>
<accession>A0A9P5PQR7</accession>
<protein>
    <submittedName>
        <fullName evidence="1">Uncharacterized protein</fullName>
    </submittedName>
</protein>
<dbReference type="Proteomes" id="UP000772434">
    <property type="component" value="Unassembled WGS sequence"/>
</dbReference>
<evidence type="ECO:0000313" key="1">
    <source>
        <dbReference type="EMBL" id="KAF9068318.1"/>
    </source>
</evidence>
<evidence type="ECO:0000313" key="2">
    <source>
        <dbReference type="Proteomes" id="UP000772434"/>
    </source>
</evidence>